<name>A0A2J6QUN8_HYAVF</name>
<dbReference type="EMBL" id="KZ613970">
    <property type="protein sequence ID" value="PMD29978.1"/>
    <property type="molecule type" value="Genomic_DNA"/>
</dbReference>
<evidence type="ECO:0000313" key="3">
    <source>
        <dbReference type="EMBL" id="PMD29978.1"/>
    </source>
</evidence>
<feature type="compositionally biased region" description="Basic and acidic residues" evidence="1">
    <location>
        <begin position="81"/>
        <end position="118"/>
    </location>
</feature>
<keyword evidence="2" id="KW-0732">Signal</keyword>
<reference evidence="3 4" key="1">
    <citation type="submission" date="2016-04" db="EMBL/GenBank/DDBJ databases">
        <title>A degradative enzymes factory behind the ericoid mycorrhizal symbiosis.</title>
        <authorList>
            <consortium name="DOE Joint Genome Institute"/>
            <person name="Martino E."/>
            <person name="Morin E."/>
            <person name="Grelet G."/>
            <person name="Kuo A."/>
            <person name="Kohler A."/>
            <person name="Daghino S."/>
            <person name="Barry K."/>
            <person name="Choi C."/>
            <person name="Cichocki N."/>
            <person name="Clum A."/>
            <person name="Copeland A."/>
            <person name="Hainaut M."/>
            <person name="Haridas S."/>
            <person name="Labutti K."/>
            <person name="Lindquist E."/>
            <person name="Lipzen A."/>
            <person name="Khouja H.-R."/>
            <person name="Murat C."/>
            <person name="Ohm R."/>
            <person name="Olson A."/>
            <person name="Spatafora J."/>
            <person name="Veneault-Fourrey C."/>
            <person name="Henrissat B."/>
            <person name="Grigoriev I."/>
            <person name="Martin F."/>
            <person name="Perotto S."/>
        </authorList>
    </citation>
    <scope>NUCLEOTIDE SEQUENCE [LARGE SCALE GENOMIC DNA]</scope>
    <source>
        <strain evidence="3 4">F</strain>
    </source>
</reference>
<organism evidence="3 4">
    <name type="scientific">Hyaloscypha variabilis (strain UAMH 11265 / GT02V1 / F)</name>
    <name type="common">Meliniomyces variabilis</name>
    <dbReference type="NCBI Taxonomy" id="1149755"/>
    <lineage>
        <taxon>Eukaryota</taxon>
        <taxon>Fungi</taxon>
        <taxon>Dikarya</taxon>
        <taxon>Ascomycota</taxon>
        <taxon>Pezizomycotina</taxon>
        <taxon>Leotiomycetes</taxon>
        <taxon>Helotiales</taxon>
        <taxon>Hyaloscyphaceae</taxon>
        <taxon>Hyaloscypha</taxon>
        <taxon>Hyaloscypha variabilis</taxon>
    </lineage>
</organism>
<dbReference type="Proteomes" id="UP000235786">
    <property type="component" value="Unassembled WGS sequence"/>
</dbReference>
<feature type="compositionally biased region" description="Low complexity" evidence="1">
    <location>
        <begin position="20"/>
        <end position="75"/>
    </location>
</feature>
<accession>A0A2J6QUN8</accession>
<dbReference type="AlphaFoldDB" id="A0A2J6QUN8"/>
<feature type="signal peptide" evidence="2">
    <location>
        <begin position="1"/>
        <end position="18"/>
    </location>
</feature>
<gene>
    <name evidence="3" type="ORF">L207DRAFT_538432</name>
</gene>
<keyword evidence="4" id="KW-1185">Reference proteome</keyword>
<evidence type="ECO:0000256" key="2">
    <source>
        <dbReference type="SAM" id="SignalP"/>
    </source>
</evidence>
<evidence type="ECO:0000313" key="4">
    <source>
        <dbReference type="Proteomes" id="UP000235786"/>
    </source>
</evidence>
<dbReference type="OrthoDB" id="10535029at2759"/>
<feature type="region of interest" description="Disordered" evidence="1">
    <location>
        <begin position="20"/>
        <end position="122"/>
    </location>
</feature>
<feature type="chain" id="PRO_5014319536" evidence="2">
    <location>
        <begin position="19"/>
        <end position="266"/>
    </location>
</feature>
<evidence type="ECO:0000256" key="1">
    <source>
        <dbReference type="SAM" id="MobiDB-lite"/>
    </source>
</evidence>
<proteinExistence type="predicted"/>
<sequence length="266" mass="27957">MRSTLLVVLAALASSVAALPGSSDYGYSEGSSYSNSGYGSSGESSYSSGDNSGSSGKSWSGNSSPSYGDSYSKSGNSYQSKSKDSYESKSHDIKAYTKSVYHETKTHSEGYTKTHENYSKGTHASKTHSYHLVGTHPSEYYGSHSKETHSANSEDCKTHTLTYTQVQTAENGGYTTIINVSFSTETLGAATALAFTPVYTPAAVVTQPLYTFTSTSSASQVSTTLLTQQNSTTTTAPIAFTGAASQSTQSFSLIAASLIALVMLCL</sequence>
<protein>
    <submittedName>
        <fullName evidence="3">Uncharacterized protein</fullName>
    </submittedName>
</protein>